<dbReference type="SUPFAM" id="SSF75471">
    <property type="entry name" value="YhbY-like"/>
    <property type="match status" value="1"/>
</dbReference>
<evidence type="ECO:0000256" key="1">
    <source>
        <dbReference type="ARBA" id="ARBA00022884"/>
    </source>
</evidence>
<dbReference type="PANTHER" id="PTHR40065">
    <property type="entry name" value="RNA-BINDING PROTEIN YHBY"/>
    <property type="match status" value="1"/>
</dbReference>
<protein>
    <submittedName>
        <fullName evidence="4">YhbY family RNA-binding protein</fullName>
    </submittedName>
</protein>
<dbReference type="Pfam" id="PF01985">
    <property type="entry name" value="CRS1_YhbY"/>
    <property type="match status" value="1"/>
</dbReference>
<dbReference type="PANTHER" id="PTHR40065:SF3">
    <property type="entry name" value="RNA-BINDING PROTEIN YHBY"/>
    <property type="match status" value="1"/>
</dbReference>
<dbReference type="InterPro" id="IPR001890">
    <property type="entry name" value="RNA-binding_CRM"/>
</dbReference>
<dbReference type="SMART" id="SM01103">
    <property type="entry name" value="CRS1_YhbY"/>
    <property type="match status" value="1"/>
</dbReference>
<reference evidence="4" key="1">
    <citation type="journal article" date="2020" name="mSystems">
        <title>Genome- and Community-Level Interaction Insights into Carbon Utilization and Element Cycling Functions of Hydrothermarchaeota in Hydrothermal Sediment.</title>
        <authorList>
            <person name="Zhou Z."/>
            <person name="Liu Y."/>
            <person name="Xu W."/>
            <person name="Pan J."/>
            <person name="Luo Z.H."/>
            <person name="Li M."/>
        </authorList>
    </citation>
    <scope>NUCLEOTIDE SEQUENCE [LARGE SCALE GENOMIC DNA]</scope>
    <source>
        <strain evidence="4">SpSt-735</strain>
    </source>
</reference>
<comment type="caution">
    <text evidence="4">The sequence shown here is derived from an EMBL/GenBank/DDBJ whole genome shotgun (WGS) entry which is preliminary data.</text>
</comment>
<evidence type="ECO:0000256" key="2">
    <source>
        <dbReference type="PROSITE-ProRule" id="PRU00626"/>
    </source>
</evidence>
<evidence type="ECO:0000259" key="3">
    <source>
        <dbReference type="PROSITE" id="PS51295"/>
    </source>
</evidence>
<evidence type="ECO:0000313" key="4">
    <source>
        <dbReference type="EMBL" id="HGI42900.1"/>
    </source>
</evidence>
<keyword evidence="1 2" id="KW-0694">RNA-binding</keyword>
<feature type="domain" description="CRM" evidence="3">
    <location>
        <begin position="1"/>
        <end position="90"/>
    </location>
</feature>
<accession>A0A7C4F922</accession>
<name>A0A7C4F922_THEPE</name>
<organism evidence="4">
    <name type="scientific">Thermofilum pendens</name>
    <dbReference type="NCBI Taxonomy" id="2269"/>
    <lineage>
        <taxon>Archaea</taxon>
        <taxon>Thermoproteota</taxon>
        <taxon>Thermoprotei</taxon>
        <taxon>Thermofilales</taxon>
        <taxon>Thermofilaceae</taxon>
        <taxon>Thermofilum</taxon>
    </lineage>
</organism>
<dbReference type="AlphaFoldDB" id="A0A7C4F922"/>
<dbReference type="GO" id="GO:0003723">
    <property type="term" value="F:RNA binding"/>
    <property type="evidence" value="ECO:0007669"/>
    <property type="project" value="UniProtKB-UniRule"/>
</dbReference>
<proteinExistence type="predicted"/>
<dbReference type="InterPro" id="IPR051925">
    <property type="entry name" value="RNA-binding_domain"/>
</dbReference>
<dbReference type="InterPro" id="IPR035920">
    <property type="entry name" value="YhbY-like_sf"/>
</dbReference>
<dbReference type="Gene3D" id="3.30.110.60">
    <property type="entry name" value="YhbY-like"/>
    <property type="match status" value="1"/>
</dbReference>
<dbReference type="PROSITE" id="PS51295">
    <property type="entry name" value="CRM"/>
    <property type="match status" value="1"/>
</dbReference>
<gene>
    <name evidence="4" type="ORF">ENV17_00745</name>
</gene>
<sequence length="90" mass="10161">MRPSEIFQDEEVVVVNIGKRGLTEGVLREIDNVLRARGVVKVRLLRSFRESTGLTREEVAEMLAKALNAEVVGVRGFVIALKRKTEKRRA</sequence>
<dbReference type="EMBL" id="DTFI01000016">
    <property type="protein sequence ID" value="HGI42900.1"/>
    <property type="molecule type" value="Genomic_DNA"/>
</dbReference>